<dbReference type="EMBL" id="JAHQIW010005684">
    <property type="protein sequence ID" value="KAJ1366862.1"/>
    <property type="molecule type" value="Genomic_DNA"/>
</dbReference>
<comment type="caution">
    <text evidence="1">The sequence shown here is derived from an EMBL/GenBank/DDBJ whole genome shotgun (WGS) entry which is preliminary data.</text>
</comment>
<dbReference type="AlphaFoldDB" id="A0AAD5WE43"/>
<gene>
    <name evidence="1" type="ORF">KIN20_027643</name>
</gene>
<organism evidence="1 2">
    <name type="scientific">Parelaphostrongylus tenuis</name>
    <name type="common">Meningeal worm</name>
    <dbReference type="NCBI Taxonomy" id="148309"/>
    <lineage>
        <taxon>Eukaryota</taxon>
        <taxon>Metazoa</taxon>
        <taxon>Ecdysozoa</taxon>
        <taxon>Nematoda</taxon>
        <taxon>Chromadorea</taxon>
        <taxon>Rhabditida</taxon>
        <taxon>Rhabditina</taxon>
        <taxon>Rhabditomorpha</taxon>
        <taxon>Strongyloidea</taxon>
        <taxon>Metastrongylidae</taxon>
        <taxon>Parelaphostrongylus</taxon>
    </lineage>
</organism>
<accession>A0AAD5WE43</accession>
<proteinExistence type="predicted"/>
<evidence type="ECO:0000313" key="2">
    <source>
        <dbReference type="Proteomes" id="UP001196413"/>
    </source>
</evidence>
<name>A0AAD5WE43_PARTN</name>
<sequence>MAADMISQRCIVVGNTVTGVCTANMAVAMRCDSGKVQLVAVPANHTSIEGTLSTTNIIMANWSRAMWQDVSNRAVRMLAGGPFGSHFFSASGNVDGN</sequence>
<evidence type="ECO:0000313" key="1">
    <source>
        <dbReference type="EMBL" id="KAJ1366862.1"/>
    </source>
</evidence>
<keyword evidence="2" id="KW-1185">Reference proteome</keyword>
<dbReference type="Proteomes" id="UP001196413">
    <property type="component" value="Unassembled WGS sequence"/>
</dbReference>
<reference evidence="1" key="1">
    <citation type="submission" date="2021-06" db="EMBL/GenBank/DDBJ databases">
        <title>Parelaphostrongylus tenuis whole genome reference sequence.</title>
        <authorList>
            <person name="Garwood T.J."/>
            <person name="Larsen P.A."/>
            <person name="Fountain-Jones N.M."/>
            <person name="Garbe J.R."/>
            <person name="Macchietto M.G."/>
            <person name="Kania S.A."/>
            <person name="Gerhold R.W."/>
            <person name="Richards J.E."/>
            <person name="Wolf T.M."/>
        </authorList>
    </citation>
    <scope>NUCLEOTIDE SEQUENCE</scope>
    <source>
        <strain evidence="1">MNPRO001-30</strain>
        <tissue evidence="1">Meninges</tissue>
    </source>
</reference>
<protein>
    <submittedName>
        <fullName evidence="1">Uncharacterized protein</fullName>
    </submittedName>
</protein>